<dbReference type="InterPro" id="IPR023210">
    <property type="entry name" value="NADP_OxRdtase_dom"/>
</dbReference>
<dbReference type="AlphaFoldDB" id="A0A4U0WE92"/>
<feature type="domain" description="NADP-dependent oxidoreductase" evidence="2">
    <location>
        <begin position="96"/>
        <end position="217"/>
    </location>
</feature>
<sequence length="276" mass="30615">MVSLLIFSSARSITVGPFSGPRKVREACACQRVKEREEKEKQLQNAESAELKKAAQLYKLKIAEEKRVAREAAKVLNALASERLKTLQKLSNYPQRMNLQNGRLESDGLKALEAAGVMCVLHASPLYIGLLRAEGVPVGKMGDFHPAPEGLRQACRDVAGYVKDQKENLAAVALRYALWRAEVNSNEPFRLCTITGISTISDLTENVGTAHKLLKPAEATPTSLASATLNNGQVDKDRPVFEKAQKMFGQWMGYSFTSPDRRWSTELKHMLQESEL</sequence>
<dbReference type="SUPFAM" id="SSF51430">
    <property type="entry name" value="NAD(P)-linked oxidoreductase"/>
    <property type="match status" value="1"/>
</dbReference>
<dbReference type="Proteomes" id="UP000309340">
    <property type="component" value="Unassembled WGS sequence"/>
</dbReference>
<dbReference type="GO" id="GO:0005829">
    <property type="term" value="C:cytosol"/>
    <property type="evidence" value="ECO:0007669"/>
    <property type="project" value="TreeGrafter"/>
</dbReference>
<dbReference type="PANTHER" id="PTHR42686">
    <property type="entry name" value="GH17980P-RELATED"/>
    <property type="match status" value="1"/>
</dbReference>
<dbReference type="Gene3D" id="3.20.20.100">
    <property type="entry name" value="NADP-dependent oxidoreductase domain"/>
    <property type="match status" value="1"/>
</dbReference>
<name>A0A4U0WE92_9PEZI</name>
<proteinExistence type="predicted"/>
<gene>
    <name evidence="3" type="ORF">B0A55_12549</name>
</gene>
<evidence type="ECO:0000256" key="1">
    <source>
        <dbReference type="ARBA" id="ARBA00023002"/>
    </source>
</evidence>
<reference evidence="3 4" key="1">
    <citation type="submission" date="2017-03" db="EMBL/GenBank/DDBJ databases">
        <title>Genomes of endolithic fungi from Antarctica.</title>
        <authorList>
            <person name="Coleine C."/>
            <person name="Masonjones S."/>
            <person name="Stajich J.E."/>
        </authorList>
    </citation>
    <scope>NUCLEOTIDE SEQUENCE [LARGE SCALE GENOMIC DNA]</scope>
    <source>
        <strain evidence="3 4">CCFEE 5184</strain>
    </source>
</reference>
<comment type="caution">
    <text evidence="3">The sequence shown here is derived from an EMBL/GenBank/DDBJ whole genome shotgun (WGS) entry which is preliminary data.</text>
</comment>
<dbReference type="STRING" id="329884.A0A4U0WE92"/>
<evidence type="ECO:0000313" key="4">
    <source>
        <dbReference type="Proteomes" id="UP000309340"/>
    </source>
</evidence>
<dbReference type="OrthoDB" id="5286008at2759"/>
<dbReference type="PANTHER" id="PTHR42686:SF1">
    <property type="entry name" value="GH17980P-RELATED"/>
    <property type="match status" value="1"/>
</dbReference>
<dbReference type="InterPro" id="IPR020471">
    <property type="entry name" value="AKR"/>
</dbReference>
<accession>A0A4U0WE92</accession>
<dbReference type="GO" id="GO:0070485">
    <property type="term" value="P:dehydro-D-arabinono-1,4-lactone biosynthetic process"/>
    <property type="evidence" value="ECO:0007669"/>
    <property type="project" value="TreeGrafter"/>
</dbReference>
<dbReference type="GO" id="GO:0045290">
    <property type="term" value="F:D-arabinose 1-dehydrogenase [NAD(P)+] activity"/>
    <property type="evidence" value="ECO:0007669"/>
    <property type="project" value="TreeGrafter"/>
</dbReference>
<evidence type="ECO:0000313" key="3">
    <source>
        <dbReference type="EMBL" id="TKA59735.1"/>
    </source>
</evidence>
<dbReference type="Pfam" id="PF00248">
    <property type="entry name" value="Aldo_ket_red"/>
    <property type="match status" value="1"/>
</dbReference>
<dbReference type="EMBL" id="NAJQ01001393">
    <property type="protein sequence ID" value="TKA59735.1"/>
    <property type="molecule type" value="Genomic_DNA"/>
</dbReference>
<dbReference type="InterPro" id="IPR036812">
    <property type="entry name" value="NAD(P)_OxRdtase_dom_sf"/>
</dbReference>
<protein>
    <recommendedName>
        <fullName evidence="2">NADP-dependent oxidoreductase domain-containing protein</fullName>
    </recommendedName>
</protein>
<keyword evidence="1" id="KW-0560">Oxidoreductase</keyword>
<keyword evidence="4" id="KW-1185">Reference proteome</keyword>
<evidence type="ECO:0000259" key="2">
    <source>
        <dbReference type="Pfam" id="PF00248"/>
    </source>
</evidence>
<organism evidence="3 4">
    <name type="scientific">Friedmanniomyces simplex</name>
    <dbReference type="NCBI Taxonomy" id="329884"/>
    <lineage>
        <taxon>Eukaryota</taxon>
        <taxon>Fungi</taxon>
        <taxon>Dikarya</taxon>
        <taxon>Ascomycota</taxon>
        <taxon>Pezizomycotina</taxon>
        <taxon>Dothideomycetes</taxon>
        <taxon>Dothideomycetidae</taxon>
        <taxon>Mycosphaerellales</taxon>
        <taxon>Teratosphaeriaceae</taxon>
        <taxon>Friedmanniomyces</taxon>
    </lineage>
</organism>